<accession>A0ABZ2YGN1</accession>
<evidence type="ECO:0000256" key="5">
    <source>
        <dbReference type="ARBA" id="ARBA00023136"/>
    </source>
</evidence>
<evidence type="ECO:0000256" key="6">
    <source>
        <dbReference type="ARBA" id="ARBA00023237"/>
    </source>
</evidence>
<evidence type="ECO:0000256" key="1">
    <source>
        <dbReference type="ARBA" id="ARBA00004571"/>
    </source>
</evidence>
<dbReference type="Proteomes" id="UP001485459">
    <property type="component" value="Chromosome"/>
</dbReference>
<dbReference type="InterPro" id="IPR023996">
    <property type="entry name" value="TonB-dep_OMP_SusC/RagA"/>
</dbReference>
<evidence type="ECO:0000256" key="4">
    <source>
        <dbReference type="ARBA" id="ARBA00022692"/>
    </source>
</evidence>
<feature type="domain" description="TonB-dependent receptor plug" evidence="10">
    <location>
        <begin position="115"/>
        <end position="224"/>
    </location>
</feature>
<dbReference type="Gene3D" id="2.60.40.1120">
    <property type="entry name" value="Carboxypeptidase-like, regulatory domain"/>
    <property type="match status" value="1"/>
</dbReference>
<evidence type="ECO:0000313" key="11">
    <source>
        <dbReference type="EMBL" id="WZN38918.1"/>
    </source>
</evidence>
<name>A0ABZ2YGN1_9BACT</name>
<keyword evidence="12" id="KW-1185">Reference proteome</keyword>
<reference evidence="12" key="1">
    <citation type="submission" date="2024-03" db="EMBL/GenBank/DDBJ databases">
        <title>Chitinophaga horti sp. nov., isolated from garden soil.</title>
        <authorList>
            <person name="Lee D.S."/>
            <person name="Han D.M."/>
            <person name="Baek J.H."/>
            <person name="Choi D.G."/>
            <person name="Jeon J.H."/>
            <person name="Jeon C.O."/>
        </authorList>
    </citation>
    <scope>NUCLEOTIDE SEQUENCE [LARGE SCALE GENOMIC DNA]</scope>
    <source>
        <strain evidence="12">GPA1</strain>
    </source>
</reference>
<keyword evidence="5 7" id="KW-0472">Membrane</keyword>
<proteinExistence type="inferred from homology"/>
<dbReference type="SUPFAM" id="SSF56935">
    <property type="entry name" value="Porins"/>
    <property type="match status" value="1"/>
</dbReference>
<comment type="subcellular location">
    <subcellularLocation>
        <location evidence="1 7">Cell outer membrane</location>
        <topology evidence="1 7">Multi-pass membrane protein</topology>
    </subcellularLocation>
</comment>
<feature type="region of interest" description="Disordered" evidence="8">
    <location>
        <begin position="118"/>
        <end position="137"/>
    </location>
</feature>
<keyword evidence="6 7" id="KW-0998">Cell outer membrane</keyword>
<dbReference type="NCBIfam" id="TIGR04056">
    <property type="entry name" value="OMP_RagA_SusC"/>
    <property type="match status" value="1"/>
</dbReference>
<feature type="chain" id="PRO_5046291710" evidence="9">
    <location>
        <begin position="21"/>
        <end position="1017"/>
    </location>
</feature>
<dbReference type="NCBIfam" id="TIGR04057">
    <property type="entry name" value="SusC_RagA_signa"/>
    <property type="match status" value="1"/>
</dbReference>
<evidence type="ECO:0000256" key="8">
    <source>
        <dbReference type="SAM" id="MobiDB-lite"/>
    </source>
</evidence>
<dbReference type="InterPro" id="IPR012910">
    <property type="entry name" value="Plug_dom"/>
</dbReference>
<evidence type="ECO:0000259" key="10">
    <source>
        <dbReference type="Pfam" id="PF07715"/>
    </source>
</evidence>
<dbReference type="InterPro" id="IPR036942">
    <property type="entry name" value="Beta-barrel_TonB_sf"/>
</dbReference>
<evidence type="ECO:0000256" key="7">
    <source>
        <dbReference type="PROSITE-ProRule" id="PRU01360"/>
    </source>
</evidence>
<evidence type="ECO:0000256" key="3">
    <source>
        <dbReference type="ARBA" id="ARBA00022452"/>
    </source>
</evidence>
<dbReference type="InterPro" id="IPR023997">
    <property type="entry name" value="TonB-dep_OMP_SusC/RagA_CS"/>
</dbReference>
<dbReference type="InterPro" id="IPR037066">
    <property type="entry name" value="Plug_dom_sf"/>
</dbReference>
<dbReference type="SUPFAM" id="SSF49464">
    <property type="entry name" value="Carboxypeptidase regulatory domain-like"/>
    <property type="match status" value="1"/>
</dbReference>
<dbReference type="InterPro" id="IPR008969">
    <property type="entry name" value="CarboxyPept-like_regulatory"/>
</dbReference>
<dbReference type="Gene3D" id="2.170.130.10">
    <property type="entry name" value="TonB-dependent receptor, plug domain"/>
    <property type="match status" value="1"/>
</dbReference>
<dbReference type="RefSeq" id="WP_341833928.1">
    <property type="nucleotide sequence ID" value="NZ_CP149822.1"/>
</dbReference>
<gene>
    <name evidence="11" type="ORF">WJU16_12995</name>
</gene>
<keyword evidence="9" id="KW-0732">Signal</keyword>
<keyword evidence="11" id="KW-0675">Receptor</keyword>
<organism evidence="11 12">
    <name type="scientific">Chitinophaga pollutisoli</name>
    <dbReference type="NCBI Taxonomy" id="3133966"/>
    <lineage>
        <taxon>Bacteria</taxon>
        <taxon>Pseudomonadati</taxon>
        <taxon>Bacteroidota</taxon>
        <taxon>Chitinophagia</taxon>
        <taxon>Chitinophagales</taxon>
        <taxon>Chitinophagaceae</taxon>
        <taxon>Chitinophaga</taxon>
    </lineage>
</organism>
<dbReference type="EMBL" id="CP149822">
    <property type="protein sequence ID" value="WZN38918.1"/>
    <property type="molecule type" value="Genomic_DNA"/>
</dbReference>
<dbReference type="Gene3D" id="2.40.170.20">
    <property type="entry name" value="TonB-dependent receptor, beta-barrel domain"/>
    <property type="match status" value="1"/>
</dbReference>
<keyword evidence="2 7" id="KW-0813">Transport</keyword>
<keyword evidence="4 7" id="KW-0812">Transmembrane</keyword>
<sequence>MKRIALIICILSICSARLLAQSGKVLKGTVVNTNNEPVVNATIQEKDTQNGTVTDITGKFELRLKSNGGILLVSHMSYLSNQVKVPSGDVLNIRMESRSIDMNEAVVVGYGRQSKKNMTSSVSSVKGTELSKSSSPTLGNALTGRLSGVTVLQTSGQPGADLGNMYVRGQGSFNGNNRPMVIMDDIEVGFDVLGTMDVNEVESISVLKDAASTAVYGIKGANGVILITTKRGKAGPPKVNFLTEHGTLSPTALPKFLNSYESALLRREAWVNEGKDPATQEPGYLSDEALEAYRTGSDPYLYPSVNWYDEVLKKSSYQNRNKVDISGGTERVKYFTSFGYDYQNGIFKEFSKSQGYNSNYYLKRYSFRSNLDLSLTQTTLVKVSASGNFNEVNSPNGTSDLYSAISAFQNLPPYAFPIFNRNGTLGAGGSTIFRNPVGLLTYMGYNREYTNKLYTNLSVNQDLAFITPGLSARFLLGYNNNNRHNRNLTRSNFPSYRYDAVNDLYEPRDQGVTKLDPPSRGGSLGHVNHDFTNILQIDYARNFGKHGLNLMALLNSASHHRGTNSTGGDEKVIYAERGITGKAAYNFHHKYLFEVSGAYNGSDRFKGKQRYAWFPAASAGWNISDENFMKNRLKFITGLKLRGSIGLTGIDDVGTNSYVYEQVYQNNGNVYFGEVATGAPGIMEGTLGNDNVTWEKDRKWNIGMDASLFDGRLGITLEYFDRFRYDILTTRSVPTIVGVGLPPVNLGKVQTRGVELELSFNDRKGDWGYGVNGIFSFQRGKVIERDEPEPRYPHLRRTGRPIDQPFGYIWEGFYQDQADIDNSANPAGTLIPGSLKYKDVNGDGKIDNNDQVPIGYSRVPQIQYGVTLSLSWKQFDLSCLLQGAALFSVSYGGQSAAPFNSNLLPIHQERWTPGKGNDAQFYSLSATLGQSNQSASTFWQRRGDYLRVKNVELAYRLPRSFAQKLRLEGARIYANTYNLYTWSKMQNFYAQWDPERPDGNANYPLQRIINAGVQINF</sequence>
<comment type="similarity">
    <text evidence="7">Belongs to the TonB-dependent receptor family.</text>
</comment>
<evidence type="ECO:0000256" key="9">
    <source>
        <dbReference type="SAM" id="SignalP"/>
    </source>
</evidence>
<evidence type="ECO:0000313" key="12">
    <source>
        <dbReference type="Proteomes" id="UP001485459"/>
    </source>
</evidence>
<keyword evidence="3 7" id="KW-1134">Transmembrane beta strand</keyword>
<feature type="signal peptide" evidence="9">
    <location>
        <begin position="1"/>
        <end position="20"/>
    </location>
</feature>
<evidence type="ECO:0000256" key="2">
    <source>
        <dbReference type="ARBA" id="ARBA00022448"/>
    </source>
</evidence>
<dbReference type="Pfam" id="PF13715">
    <property type="entry name" value="CarbopepD_reg_2"/>
    <property type="match status" value="1"/>
</dbReference>
<dbReference type="PROSITE" id="PS52016">
    <property type="entry name" value="TONB_DEPENDENT_REC_3"/>
    <property type="match status" value="1"/>
</dbReference>
<dbReference type="InterPro" id="IPR039426">
    <property type="entry name" value="TonB-dep_rcpt-like"/>
</dbReference>
<dbReference type="Pfam" id="PF07715">
    <property type="entry name" value="Plug"/>
    <property type="match status" value="1"/>
</dbReference>
<protein>
    <submittedName>
        <fullName evidence="11">TonB-dependent receptor</fullName>
    </submittedName>
</protein>